<organism evidence="3 4">
    <name type="scientific">Nicotiana attenuata</name>
    <name type="common">Coyote tobacco</name>
    <dbReference type="NCBI Taxonomy" id="49451"/>
    <lineage>
        <taxon>Eukaryota</taxon>
        <taxon>Viridiplantae</taxon>
        <taxon>Streptophyta</taxon>
        <taxon>Embryophyta</taxon>
        <taxon>Tracheophyta</taxon>
        <taxon>Spermatophyta</taxon>
        <taxon>Magnoliopsida</taxon>
        <taxon>eudicotyledons</taxon>
        <taxon>Gunneridae</taxon>
        <taxon>Pentapetalae</taxon>
        <taxon>asterids</taxon>
        <taxon>lamiids</taxon>
        <taxon>Solanales</taxon>
        <taxon>Solanaceae</taxon>
        <taxon>Nicotianoideae</taxon>
        <taxon>Nicotianeae</taxon>
        <taxon>Nicotiana</taxon>
    </lineage>
</organism>
<evidence type="ECO:0000313" key="4">
    <source>
        <dbReference type="Proteomes" id="UP000187609"/>
    </source>
</evidence>
<dbReference type="SMR" id="A0A314KHU8"/>
<dbReference type="AlphaFoldDB" id="A0A314KHU8"/>
<accession>A0A314KHU8</accession>
<dbReference type="EMBL" id="MJEQ01001962">
    <property type="protein sequence ID" value="OIT28758.1"/>
    <property type="molecule type" value="Genomic_DNA"/>
</dbReference>
<evidence type="ECO:0008006" key="5">
    <source>
        <dbReference type="Google" id="ProtNLM"/>
    </source>
</evidence>
<dbReference type="Proteomes" id="UP000187609">
    <property type="component" value="Unassembled WGS sequence"/>
</dbReference>
<reference evidence="3" key="1">
    <citation type="submission" date="2016-11" db="EMBL/GenBank/DDBJ databases">
        <title>The genome of Nicotiana attenuata.</title>
        <authorList>
            <person name="Xu S."/>
            <person name="Brockmoeller T."/>
            <person name="Gaquerel E."/>
            <person name="Navarro A."/>
            <person name="Kuhl H."/>
            <person name="Gase K."/>
            <person name="Ling Z."/>
            <person name="Zhou W."/>
            <person name="Kreitzer C."/>
            <person name="Stanke M."/>
            <person name="Tang H."/>
            <person name="Lyons E."/>
            <person name="Pandey P."/>
            <person name="Pandey S.P."/>
            <person name="Timmermann B."/>
            <person name="Baldwin I.T."/>
        </authorList>
    </citation>
    <scope>NUCLEOTIDE SEQUENCE [LARGE SCALE GENOMIC DNA]</scope>
    <source>
        <strain evidence="3">UT</strain>
    </source>
</reference>
<evidence type="ECO:0000256" key="1">
    <source>
        <dbReference type="SAM" id="Coils"/>
    </source>
</evidence>
<sequence>MTAPETRAKSTEENVKKLETQLHSYMAETNKKLESTDSKMDDLNHKFDIMMDKLFVNKDRIFCSDPAEAHQMDGSSSRMRMMEPQENSSGKFHSNSNVAKVDCPYFDEGDPRSWLRKCERYFHYNRIIDPQQKLDTAVVHLNGRAESWFFSHQLSSEMVRWPDFVEEICKRFNDSDNNLKAWVLMKHPTIPKEFFLGFFIEGLKEKIRHTVKMLDPFSLSQVVKKARHKEELLDSISRKSRGGAGRQSTQYNSYTGTTWGRTVGNIQKEGYSNSTISANKLFEARKANGECYRCGEKYFPGHQCKDKQLNTLHGTPDQEAIEESQRGDN</sequence>
<dbReference type="Gramene" id="OIT28758">
    <property type="protein sequence ID" value="OIT28758"/>
    <property type="gene ID" value="A4A49_55634"/>
</dbReference>
<keyword evidence="1" id="KW-0175">Coiled coil</keyword>
<evidence type="ECO:0000256" key="2">
    <source>
        <dbReference type="SAM" id="MobiDB-lite"/>
    </source>
</evidence>
<feature type="region of interest" description="Disordered" evidence="2">
    <location>
        <begin position="306"/>
        <end position="329"/>
    </location>
</feature>
<protein>
    <recommendedName>
        <fullName evidence="5">Retrotransposon gag domain-containing protein</fullName>
    </recommendedName>
</protein>
<gene>
    <name evidence="3" type="ORF">A4A49_55634</name>
</gene>
<proteinExistence type="predicted"/>
<comment type="caution">
    <text evidence="3">The sequence shown here is derived from an EMBL/GenBank/DDBJ whole genome shotgun (WGS) entry which is preliminary data.</text>
</comment>
<name>A0A314KHU8_NICAT</name>
<evidence type="ECO:0000313" key="3">
    <source>
        <dbReference type="EMBL" id="OIT28758.1"/>
    </source>
</evidence>
<keyword evidence="4" id="KW-1185">Reference proteome</keyword>
<feature type="coiled-coil region" evidence="1">
    <location>
        <begin position="8"/>
        <end position="46"/>
    </location>
</feature>